<keyword evidence="3" id="KW-1185">Reference proteome</keyword>
<gene>
    <name evidence="2" type="ORF">SAMN05660652_01310</name>
</gene>
<evidence type="ECO:0000313" key="3">
    <source>
        <dbReference type="Proteomes" id="UP000198607"/>
    </source>
</evidence>
<organism evidence="2 3">
    <name type="scientific">Propionivibrio dicarboxylicus</name>
    <dbReference type="NCBI Taxonomy" id="83767"/>
    <lineage>
        <taxon>Bacteria</taxon>
        <taxon>Pseudomonadati</taxon>
        <taxon>Pseudomonadota</taxon>
        <taxon>Betaproteobacteria</taxon>
        <taxon>Rhodocyclales</taxon>
        <taxon>Rhodocyclaceae</taxon>
        <taxon>Propionivibrio</taxon>
    </lineage>
</organism>
<dbReference type="STRING" id="83767.SAMN05660652_01310"/>
<sequence length="121" mass="13488">MISLPWSGSTSARHSPFDEGMPGLRDEFLKAFGRGRAGESRSDASCASNRLDRIIGAGAPTLRGTRQVNHRICEWNVSWVFQAAIKGVRFAHRKVIERAYAPRGKVLRSTRIAEYSKPRCS</sequence>
<name>A0A1G8A8D0_9RHOO</name>
<accession>A0A1G8A8D0</accession>
<evidence type="ECO:0000313" key="2">
    <source>
        <dbReference type="EMBL" id="SDH17111.1"/>
    </source>
</evidence>
<evidence type="ECO:0000256" key="1">
    <source>
        <dbReference type="SAM" id="MobiDB-lite"/>
    </source>
</evidence>
<feature type="region of interest" description="Disordered" evidence="1">
    <location>
        <begin position="1"/>
        <end position="20"/>
    </location>
</feature>
<feature type="compositionally biased region" description="Polar residues" evidence="1">
    <location>
        <begin position="1"/>
        <end position="13"/>
    </location>
</feature>
<dbReference type="AlphaFoldDB" id="A0A1G8A8D0"/>
<proteinExistence type="predicted"/>
<protein>
    <submittedName>
        <fullName evidence="2">Uncharacterized protein</fullName>
    </submittedName>
</protein>
<dbReference type="Proteomes" id="UP000198607">
    <property type="component" value="Unassembled WGS sequence"/>
</dbReference>
<dbReference type="EMBL" id="FNCY01000004">
    <property type="protein sequence ID" value="SDH17111.1"/>
    <property type="molecule type" value="Genomic_DNA"/>
</dbReference>
<reference evidence="2 3" key="1">
    <citation type="submission" date="2016-10" db="EMBL/GenBank/DDBJ databases">
        <authorList>
            <person name="de Groot N.N."/>
        </authorList>
    </citation>
    <scope>NUCLEOTIDE SEQUENCE [LARGE SCALE GENOMIC DNA]</scope>
    <source>
        <strain evidence="2 3">DSM 5885</strain>
    </source>
</reference>